<dbReference type="Proteomes" id="UP000033876">
    <property type="component" value="Unassembled WGS sequence"/>
</dbReference>
<evidence type="ECO:0000313" key="3">
    <source>
        <dbReference type="Proteomes" id="UP000033876"/>
    </source>
</evidence>
<organism evidence="2 3">
    <name type="scientific">Candidatus Nomurabacteria bacterium GW2011_GWB1_37_5</name>
    <dbReference type="NCBI Taxonomy" id="1618742"/>
    <lineage>
        <taxon>Bacteria</taxon>
        <taxon>Candidatus Nomuraibacteriota</taxon>
    </lineage>
</organism>
<feature type="region of interest" description="Disordered" evidence="1">
    <location>
        <begin position="1"/>
        <end position="51"/>
    </location>
</feature>
<proteinExistence type="predicted"/>
<sequence>MDQREKNLKNQDSNLEVQEKEKISKEETPVSDEKFLAEKKEQAQNEAAALTGQIEKDKQSINQNSLYGQEVIKELDSISTQNQNSLNEFNNELESVVGTVPTTAFGIEGKVKLEVQEKSPLDEKFEREILPMLEALRPDDVLIEQFESETMNEIIDTIKKIQTTEGRLVENPEKSLDEAKVILKSRIKSALYDYEKYRYDESDKRPNNDFIRHAKLALLSVGDLSDFSKYIGTDELDVVRKKPGFDTFRYYLEIDKERKFTERELNEIVKAGFGENLASIPAYEFGQYFSAVPESYLMKLVEKNDNFWTNNLLENYPSKEKYSHNVFEELVKKGNGDVAHKNFKHFKNLNFKEAIDVYSPGYPFYVTGLINNLQTMNLSGEELGKHIDYVTKHQYVTDNDFNIPEIKEVYKDVIEKINILNDWKTRDKIIPENLEIAKNLIKDGHLGFLHESGKYLEEIVNKDYGYILEEAKKYDQEHLLASKGFLKPEDQLSYAKKLISQGKELSIIAGIQGRNILFSSKVFDQEIFDGLSKDNKKLNLSYFKDLNESTFEKLKNENPEKFFGHDLINNIESFKLESTDKYSKYIKYQEVLKLDAIYGYLNSYGASNQNKIDKVLNLIADSGPEERQKYSDLIAKNKFGGTIFWKKFAGSAVDACFWSDEKPLEAYSRFESTMHNFDRDIVEFMLSAKGETALGHADSIVKNGLPSEKIEIIRQYEKAFSNPDIRKFVIDPGYSRITKMIGAIKNTQNFDRLLFYNPDQQNEFVKLMRTHPEEISNFKDQNPTLSLISYIDIVENQDTHRFREEQKNEILELFKGQFKDKALSEIHKDWQEFLSGKINYAPPNLAVLSRFMEISGGAGNLKHVEALAGITSQLEFSLNQDTTVERTKLEVKDLLSRQEKRFDRDKWSHDDRSEFYNLSKSIIKASPSLYSSFSPVLEQMSGKDLKNFARDFLPLYQAQLVTLEKWKGERTEFDPRDLVGVRQGLFEIAEKLKNNPEDKESVLGEEKLRILNEIKRSFKTRFGLEKIPAQFDGESVRSIQNNIRYLGNINDRDQKKEAIVTFFLGLNLNKEWTKFRQGQPIDAGSYLSKEKLEIIQPILEERNKMNKVLSDNLGIGEKDIPTFQEILQEDSLNNMVGNIQTIDQKLGNIKRNIDELTDPDTYPEKSDKEIVALLMVNGKSVGAALSKTFAESSGKNISLTPAEAEIKNDLARIFDIDKWSPEKVKSIQDKIQPFGLISNMIQKMESENIDGKIYELQKRLEPPENIINIFNRLGENFKPESGALAISQDITYLESLIVKDDSKLSLEEKQTTELYLNSIKEKMSELEALYDKTKEYFDKIKKSSHTGANEILKNRLNEIESIIYAKGDSSIITSRMTSDLNLVIENMRQCLGCLRKEANNDTNLAFGDYNKFFFMSQTEKEKGSMADEIMFFAPVTAEDGSKEMSFVFDRVYGAKSPDVFINHIATAYKKYQSLKQKFPDSKLSLTATKAALMSVGLDEKTFANRLKAILGDVKIGSESANLTANIPKSAFSDNYIEFGIGGARSAGDRNFDGLVIK</sequence>
<name>A0A0G0H9N7_9BACT</name>
<feature type="compositionally biased region" description="Basic and acidic residues" evidence="1">
    <location>
        <begin position="17"/>
        <end position="43"/>
    </location>
</feature>
<reference evidence="2 3" key="1">
    <citation type="journal article" date="2015" name="Nature">
        <title>rRNA introns, odd ribosomes, and small enigmatic genomes across a large radiation of phyla.</title>
        <authorList>
            <person name="Brown C.T."/>
            <person name="Hug L.A."/>
            <person name="Thomas B.C."/>
            <person name="Sharon I."/>
            <person name="Castelle C.J."/>
            <person name="Singh A."/>
            <person name="Wilkins M.J."/>
            <person name="Williams K.H."/>
            <person name="Banfield J.F."/>
        </authorList>
    </citation>
    <scope>NUCLEOTIDE SEQUENCE [LARGE SCALE GENOMIC DNA]</scope>
</reference>
<accession>A0A0G0H9N7</accession>
<evidence type="ECO:0000313" key="2">
    <source>
        <dbReference type="EMBL" id="KKQ35245.1"/>
    </source>
</evidence>
<evidence type="ECO:0000256" key="1">
    <source>
        <dbReference type="SAM" id="MobiDB-lite"/>
    </source>
</evidence>
<dbReference type="EMBL" id="LBTF01000020">
    <property type="protein sequence ID" value="KKQ35245.1"/>
    <property type="molecule type" value="Genomic_DNA"/>
</dbReference>
<protein>
    <submittedName>
        <fullName evidence="2">Uncharacterized protein</fullName>
    </submittedName>
</protein>
<gene>
    <name evidence="2" type="ORF">US50_C0020G0004</name>
</gene>
<comment type="caution">
    <text evidence="2">The sequence shown here is derived from an EMBL/GenBank/DDBJ whole genome shotgun (WGS) entry which is preliminary data.</text>
</comment>